<accession>A0ABT8DHV7</accession>
<gene>
    <name evidence="1" type="ORF">QRD02_00035</name>
</gene>
<name>A0ABT8DHV7_9FLAO</name>
<evidence type="ECO:0000313" key="2">
    <source>
        <dbReference type="Proteomes" id="UP001244787"/>
    </source>
</evidence>
<keyword evidence="2" id="KW-1185">Reference proteome</keyword>
<evidence type="ECO:0008006" key="3">
    <source>
        <dbReference type="Google" id="ProtNLM"/>
    </source>
</evidence>
<dbReference type="EMBL" id="JAUGQQ010000001">
    <property type="protein sequence ID" value="MDN3722753.1"/>
    <property type="molecule type" value="Genomic_DNA"/>
</dbReference>
<organism evidence="1 2">
    <name type="scientific">Aequorivita aurantiaca</name>
    <dbReference type="NCBI Taxonomy" id="3053356"/>
    <lineage>
        <taxon>Bacteria</taxon>
        <taxon>Pseudomonadati</taxon>
        <taxon>Bacteroidota</taxon>
        <taxon>Flavobacteriia</taxon>
        <taxon>Flavobacteriales</taxon>
        <taxon>Flavobacteriaceae</taxon>
        <taxon>Aequorivita</taxon>
    </lineage>
</organism>
<comment type="caution">
    <text evidence="1">The sequence shown here is derived from an EMBL/GenBank/DDBJ whole genome shotgun (WGS) entry which is preliminary data.</text>
</comment>
<reference evidence="1 2" key="1">
    <citation type="submission" date="2023-06" db="EMBL/GenBank/DDBJ databases">
        <authorList>
            <person name="Ye Y.-Q."/>
            <person name="Du Z.-J."/>
        </authorList>
    </citation>
    <scope>NUCLEOTIDE SEQUENCE [LARGE SCALE GENOMIC DNA]</scope>
    <source>
        <strain evidence="1 2">SDUM287046</strain>
    </source>
</reference>
<proteinExistence type="predicted"/>
<dbReference type="RefSeq" id="WP_290252842.1">
    <property type="nucleotide sequence ID" value="NZ_JAUGQQ010000001.1"/>
</dbReference>
<protein>
    <recommendedName>
        <fullName evidence="3">AbiTii domain-containing protein</fullName>
    </recommendedName>
</protein>
<sequence length="181" mass="20335">MIDKQIELLKKQIEKLDENNFNLDAWKSSTIIILGRIFNTNYQGITSIDKIKFSRGGGGFSGKTHFWDNMTSCKKQGKDILEACITELEIFGEPEKVNSEKSEITINLSQNQNQTINITLLISALEDELTISQLSEVNELMKADEPKSVKKVKIIEKIKTFGSDVASNILANILTNPNIWG</sequence>
<evidence type="ECO:0000313" key="1">
    <source>
        <dbReference type="EMBL" id="MDN3722753.1"/>
    </source>
</evidence>
<dbReference type="Proteomes" id="UP001244787">
    <property type="component" value="Unassembled WGS sequence"/>
</dbReference>